<dbReference type="InterPro" id="IPR026983">
    <property type="entry name" value="DHC"/>
</dbReference>
<evidence type="ECO:0000256" key="7">
    <source>
        <dbReference type="ARBA" id="ARBA00023054"/>
    </source>
</evidence>
<dbReference type="EMBL" id="CAKXAJ010020441">
    <property type="protein sequence ID" value="CAH2222251.1"/>
    <property type="molecule type" value="Genomic_DNA"/>
</dbReference>
<keyword evidence="4" id="KW-0547">Nucleotide-binding</keyword>
<keyword evidence="6" id="KW-0243">Dynein</keyword>
<dbReference type="GO" id="GO:0005930">
    <property type="term" value="C:axoneme"/>
    <property type="evidence" value="ECO:0007669"/>
    <property type="project" value="UniProtKB-SubCell"/>
</dbReference>
<keyword evidence="7" id="KW-0175">Coiled coil</keyword>
<keyword evidence="3" id="KW-0493">Microtubule</keyword>
<evidence type="ECO:0000256" key="1">
    <source>
        <dbReference type="ARBA" id="ARBA00004430"/>
    </source>
</evidence>
<keyword evidence="9" id="KW-0505">Motor protein</keyword>
<keyword evidence="5" id="KW-0067">ATP-binding</keyword>
<gene>
    <name evidence="13" type="primary">jg992</name>
    <name evidence="13" type="ORF">PAEG_LOCUS6751</name>
</gene>
<feature type="domain" description="Dynein heavy chain linker" evidence="12">
    <location>
        <begin position="47"/>
        <end position="278"/>
    </location>
</feature>
<evidence type="ECO:0000256" key="2">
    <source>
        <dbReference type="ARBA" id="ARBA00022490"/>
    </source>
</evidence>
<dbReference type="Gene3D" id="1.20.140.100">
    <property type="entry name" value="Dynein heavy chain, N-terminal domain 2"/>
    <property type="match status" value="1"/>
</dbReference>
<evidence type="ECO:0000259" key="12">
    <source>
        <dbReference type="Pfam" id="PF08393"/>
    </source>
</evidence>
<keyword evidence="14" id="KW-1185">Reference proteome</keyword>
<evidence type="ECO:0000256" key="5">
    <source>
        <dbReference type="ARBA" id="ARBA00022840"/>
    </source>
</evidence>
<evidence type="ECO:0000313" key="14">
    <source>
        <dbReference type="Proteomes" id="UP000838756"/>
    </source>
</evidence>
<evidence type="ECO:0000256" key="10">
    <source>
        <dbReference type="ARBA" id="ARBA00023212"/>
    </source>
</evidence>
<accession>A0A8S4R0S1</accession>
<dbReference type="AlphaFoldDB" id="A0A8S4R0S1"/>
<evidence type="ECO:0000256" key="8">
    <source>
        <dbReference type="ARBA" id="ARBA00023069"/>
    </source>
</evidence>
<dbReference type="GO" id="GO:0030286">
    <property type="term" value="C:dynein complex"/>
    <property type="evidence" value="ECO:0007669"/>
    <property type="project" value="UniProtKB-KW"/>
</dbReference>
<evidence type="ECO:0000256" key="11">
    <source>
        <dbReference type="ARBA" id="ARBA00023273"/>
    </source>
</evidence>
<dbReference type="FunFam" id="1.10.287.2620:FF:000002">
    <property type="entry name" value="Dynein heavy chain 2, axonemal"/>
    <property type="match status" value="1"/>
</dbReference>
<dbReference type="PANTHER" id="PTHR45703:SF28">
    <property type="entry name" value="DYNEINS HEAVY CHAIN"/>
    <property type="match status" value="1"/>
</dbReference>
<comment type="subcellular location">
    <subcellularLocation>
        <location evidence="1">Cytoplasm</location>
        <location evidence="1">Cytoskeleton</location>
        <location evidence="1">Cilium axoneme</location>
    </subcellularLocation>
</comment>
<dbReference type="Pfam" id="PF08393">
    <property type="entry name" value="DHC_N2"/>
    <property type="match status" value="1"/>
</dbReference>
<evidence type="ECO:0000256" key="6">
    <source>
        <dbReference type="ARBA" id="ARBA00023017"/>
    </source>
</evidence>
<keyword evidence="8" id="KW-0969">Cilium</keyword>
<proteinExistence type="predicted"/>
<dbReference type="GO" id="GO:0051959">
    <property type="term" value="F:dynein light intermediate chain binding"/>
    <property type="evidence" value="ECO:0007669"/>
    <property type="project" value="InterPro"/>
</dbReference>
<keyword evidence="2" id="KW-0963">Cytoplasm</keyword>
<evidence type="ECO:0000313" key="13">
    <source>
        <dbReference type="EMBL" id="CAH2222251.1"/>
    </source>
</evidence>
<dbReference type="GO" id="GO:0045505">
    <property type="term" value="F:dynein intermediate chain binding"/>
    <property type="evidence" value="ECO:0007669"/>
    <property type="project" value="InterPro"/>
</dbReference>
<dbReference type="OrthoDB" id="424310at2759"/>
<keyword evidence="11" id="KW-0966">Cell projection</keyword>
<dbReference type="GO" id="GO:0005524">
    <property type="term" value="F:ATP binding"/>
    <property type="evidence" value="ECO:0007669"/>
    <property type="project" value="UniProtKB-KW"/>
</dbReference>
<dbReference type="PANTHER" id="PTHR45703">
    <property type="entry name" value="DYNEIN HEAVY CHAIN"/>
    <property type="match status" value="1"/>
</dbReference>
<reference evidence="13" key="1">
    <citation type="submission" date="2022-03" db="EMBL/GenBank/DDBJ databases">
        <authorList>
            <person name="Lindestad O."/>
        </authorList>
    </citation>
    <scope>NUCLEOTIDE SEQUENCE</scope>
</reference>
<dbReference type="Gene3D" id="1.10.287.2620">
    <property type="match status" value="1"/>
</dbReference>
<dbReference type="GO" id="GO:0007018">
    <property type="term" value="P:microtubule-based movement"/>
    <property type="evidence" value="ECO:0007669"/>
    <property type="project" value="InterPro"/>
</dbReference>
<dbReference type="Proteomes" id="UP000838756">
    <property type="component" value="Unassembled WGS sequence"/>
</dbReference>
<name>A0A8S4R0S1_9NEOP</name>
<keyword evidence="10" id="KW-0206">Cytoskeleton</keyword>
<organism evidence="13 14">
    <name type="scientific">Pararge aegeria aegeria</name>
    <dbReference type="NCBI Taxonomy" id="348720"/>
    <lineage>
        <taxon>Eukaryota</taxon>
        <taxon>Metazoa</taxon>
        <taxon>Ecdysozoa</taxon>
        <taxon>Arthropoda</taxon>
        <taxon>Hexapoda</taxon>
        <taxon>Insecta</taxon>
        <taxon>Pterygota</taxon>
        <taxon>Neoptera</taxon>
        <taxon>Endopterygota</taxon>
        <taxon>Lepidoptera</taxon>
        <taxon>Glossata</taxon>
        <taxon>Ditrysia</taxon>
        <taxon>Papilionoidea</taxon>
        <taxon>Nymphalidae</taxon>
        <taxon>Satyrinae</taxon>
        <taxon>Satyrini</taxon>
        <taxon>Parargina</taxon>
        <taxon>Pararge</taxon>
    </lineage>
</organism>
<evidence type="ECO:0000256" key="4">
    <source>
        <dbReference type="ARBA" id="ARBA00022741"/>
    </source>
</evidence>
<dbReference type="InterPro" id="IPR042222">
    <property type="entry name" value="Dynein_2_N"/>
</dbReference>
<evidence type="ECO:0000256" key="3">
    <source>
        <dbReference type="ARBA" id="ARBA00022701"/>
    </source>
</evidence>
<sequence>MYLLQVHEIANDIKKAWKGMKDSQDWGRILNQRQKMFGQPVVPFADLNRLVKEFEPYRNLWVTASDFLKSKEVWFDNPLMYVDADTIEPTINEYYKTIIKCIRTFADLPKVQHVALTIRDDMDEFRPLIPVIQAVRNPGMKERHWNEFMEKAGITVTMNDKQTFAMCLKQGVDRHAELISEIGELASKEYVIEQSLDKMLNDWATRTMEVTPYKNTGTFIMKIADETLQLLDEHLLATQQLGFSPFKAAFELRIQEWDDKIRLTQKVVEEWMECQKYFLLYKT</sequence>
<comment type="caution">
    <text evidence="13">The sequence shown here is derived from an EMBL/GenBank/DDBJ whole genome shotgun (WGS) entry which is preliminary data.</text>
</comment>
<evidence type="ECO:0000256" key="9">
    <source>
        <dbReference type="ARBA" id="ARBA00023175"/>
    </source>
</evidence>
<dbReference type="InterPro" id="IPR013602">
    <property type="entry name" value="Dynein_heavy_linker"/>
</dbReference>
<protein>
    <submittedName>
        <fullName evidence="13">Jg992 protein</fullName>
    </submittedName>
</protein>
<dbReference type="GO" id="GO:0005874">
    <property type="term" value="C:microtubule"/>
    <property type="evidence" value="ECO:0007669"/>
    <property type="project" value="UniProtKB-KW"/>
</dbReference>